<keyword evidence="5" id="KW-1185">Reference proteome</keyword>
<feature type="domain" description="Enoyl reductase (ER)" evidence="3">
    <location>
        <begin position="16"/>
        <end position="339"/>
    </location>
</feature>
<evidence type="ECO:0000259" key="3">
    <source>
        <dbReference type="SMART" id="SM00829"/>
    </source>
</evidence>
<reference evidence="4 5" key="1">
    <citation type="journal article" date="2016" name="Genome Biol. Evol.">
        <title>Draft genome sequence of an aflatoxigenic Aspergillus species, A. bombycis.</title>
        <authorList>
            <person name="Moore G.G."/>
            <person name="Mack B.M."/>
            <person name="Beltz S.B."/>
            <person name="Gilbert M.K."/>
        </authorList>
    </citation>
    <scope>NUCLEOTIDE SEQUENCE [LARGE SCALE GENOMIC DNA]</scope>
    <source>
        <strain evidence="5">NRRL 26010</strain>
    </source>
</reference>
<dbReference type="CDD" id="cd08249">
    <property type="entry name" value="enoyl_reductase_like"/>
    <property type="match status" value="1"/>
</dbReference>
<sequence length="348" mass="37837">MSTQYSSSLVVRVSEGKSPKLVREPIPIPSPDPGQVLVKVSHVAQNPTDVQSFDSNTFGDGTVLGCDFVGEVVQIGAGVTRLTKGDIVAALIWGGETKGLGAYSEYCLADQRIAFKVPRTLSREDASTVPLAAATAWLALFSPDCLSLDRAKAQGTSVLVWGGSTSVGLYSIQIASLYGFDVITTCSPHNAELVRSYGAKYVFDYKDEKVAEEIRKAAPKIYHVFDTVGDRGSSLTASQVFGGHQSNICTVRPGKANTEDVSEKVHITDVLVWTAFLKEHRYGKFHWPASEKDHELASELFEKLGPWLEEGTIKPNVTKVLPGLDAVSDGFQRYRDGKISAYKIVYQI</sequence>
<dbReference type="InterPro" id="IPR013154">
    <property type="entry name" value="ADH-like_N"/>
</dbReference>
<name>A0A1F8A3J2_9EURO</name>
<dbReference type="PANTHER" id="PTHR45348">
    <property type="entry name" value="HYPOTHETICAL OXIDOREDUCTASE (EUROFUNG)"/>
    <property type="match status" value="1"/>
</dbReference>
<dbReference type="InterPro" id="IPR020843">
    <property type="entry name" value="ER"/>
</dbReference>
<dbReference type="Gene3D" id="3.40.50.720">
    <property type="entry name" value="NAD(P)-binding Rossmann-like Domain"/>
    <property type="match status" value="1"/>
</dbReference>
<dbReference type="Gene3D" id="3.90.180.10">
    <property type="entry name" value="Medium-chain alcohol dehydrogenases, catalytic domain"/>
    <property type="match status" value="1"/>
</dbReference>
<accession>A0A1F8A3J2</accession>
<dbReference type="InterPro" id="IPR011032">
    <property type="entry name" value="GroES-like_sf"/>
</dbReference>
<evidence type="ECO:0000256" key="2">
    <source>
        <dbReference type="ARBA" id="ARBA00023002"/>
    </source>
</evidence>
<dbReference type="OrthoDB" id="9992527at2759"/>
<evidence type="ECO:0000256" key="1">
    <source>
        <dbReference type="ARBA" id="ARBA00008072"/>
    </source>
</evidence>
<dbReference type="GO" id="GO:0016651">
    <property type="term" value="F:oxidoreductase activity, acting on NAD(P)H"/>
    <property type="evidence" value="ECO:0007669"/>
    <property type="project" value="InterPro"/>
</dbReference>
<gene>
    <name evidence="4" type="ORF">ABOM_005322</name>
</gene>
<dbReference type="Pfam" id="PF08240">
    <property type="entry name" value="ADH_N"/>
    <property type="match status" value="1"/>
</dbReference>
<dbReference type="STRING" id="109264.A0A1F8A3J2"/>
<protein>
    <submittedName>
        <fullName evidence="4">Alcohol dehydrogenase</fullName>
    </submittedName>
</protein>
<comment type="caution">
    <text evidence="4">The sequence shown here is derived from an EMBL/GenBank/DDBJ whole genome shotgun (WGS) entry which is preliminary data.</text>
</comment>
<dbReference type="GeneID" id="34448712"/>
<dbReference type="InterPro" id="IPR036291">
    <property type="entry name" value="NAD(P)-bd_dom_sf"/>
</dbReference>
<dbReference type="EMBL" id="LYCR01000033">
    <property type="protein sequence ID" value="OGM46253.1"/>
    <property type="molecule type" value="Genomic_DNA"/>
</dbReference>
<dbReference type="InterPro" id="IPR013149">
    <property type="entry name" value="ADH-like_C"/>
</dbReference>
<dbReference type="InterPro" id="IPR047122">
    <property type="entry name" value="Trans-enoyl_RdTase-like"/>
</dbReference>
<organism evidence="4 5">
    <name type="scientific">Aspergillus bombycis</name>
    <dbReference type="NCBI Taxonomy" id="109264"/>
    <lineage>
        <taxon>Eukaryota</taxon>
        <taxon>Fungi</taxon>
        <taxon>Dikarya</taxon>
        <taxon>Ascomycota</taxon>
        <taxon>Pezizomycotina</taxon>
        <taxon>Eurotiomycetes</taxon>
        <taxon>Eurotiomycetidae</taxon>
        <taxon>Eurotiales</taxon>
        <taxon>Aspergillaceae</taxon>
        <taxon>Aspergillus</taxon>
    </lineage>
</organism>
<evidence type="ECO:0000313" key="4">
    <source>
        <dbReference type="EMBL" id="OGM46253.1"/>
    </source>
</evidence>
<dbReference type="PANTHER" id="PTHR45348:SF2">
    <property type="entry name" value="ZINC-TYPE ALCOHOL DEHYDROGENASE-LIKE PROTEIN C2E1P3.01"/>
    <property type="match status" value="1"/>
</dbReference>
<dbReference type="SUPFAM" id="SSF51735">
    <property type="entry name" value="NAD(P)-binding Rossmann-fold domains"/>
    <property type="match status" value="1"/>
</dbReference>
<proteinExistence type="inferred from homology"/>
<dbReference type="AlphaFoldDB" id="A0A1F8A3J2"/>
<evidence type="ECO:0000313" key="5">
    <source>
        <dbReference type="Proteomes" id="UP000179179"/>
    </source>
</evidence>
<dbReference type="Proteomes" id="UP000179179">
    <property type="component" value="Unassembled WGS sequence"/>
</dbReference>
<comment type="similarity">
    <text evidence="1">Belongs to the zinc-containing alcohol dehydrogenase family.</text>
</comment>
<dbReference type="SUPFAM" id="SSF50129">
    <property type="entry name" value="GroES-like"/>
    <property type="match status" value="1"/>
</dbReference>
<keyword evidence="2" id="KW-0560">Oxidoreductase</keyword>
<dbReference type="Pfam" id="PF00107">
    <property type="entry name" value="ADH_zinc_N"/>
    <property type="match status" value="1"/>
</dbReference>
<dbReference type="RefSeq" id="XP_022389970.1">
    <property type="nucleotide sequence ID" value="XM_022532451.1"/>
</dbReference>
<dbReference type="SMART" id="SM00829">
    <property type="entry name" value="PKS_ER"/>
    <property type="match status" value="1"/>
</dbReference>